<comment type="caution">
    <text evidence="1">The sequence shown here is derived from an EMBL/GenBank/DDBJ whole genome shotgun (WGS) entry which is preliminary data.</text>
</comment>
<keyword evidence="3" id="KW-1185">Reference proteome</keyword>
<protein>
    <submittedName>
        <fullName evidence="2">Hypothetical_protein</fullName>
    </submittedName>
</protein>
<reference evidence="1" key="1">
    <citation type="submission" date="2023-06" db="EMBL/GenBank/DDBJ databases">
        <authorList>
            <person name="Kurt Z."/>
        </authorList>
    </citation>
    <scope>NUCLEOTIDE SEQUENCE</scope>
</reference>
<reference evidence="2 3" key="2">
    <citation type="submission" date="2024-07" db="EMBL/GenBank/DDBJ databases">
        <authorList>
            <person name="Akdeniz Z."/>
        </authorList>
    </citation>
    <scope>NUCLEOTIDE SEQUENCE [LARGE SCALE GENOMIC DNA]</scope>
</reference>
<evidence type="ECO:0000313" key="1">
    <source>
        <dbReference type="EMBL" id="CAI9972778.1"/>
    </source>
</evidence>
<dbReference type="EMBL" id="CATOUU010001114">
    <property type="protein sequence ID" value="CAI9972778.1"/>
    <property type="molecule type" value="Genomic_DNA"/>
</dbReference>
<dbReference type="Proteomes" id="UP001642409">
    <property type="component" value="Unassembled WGS sequence"/>
</dbReference>
<proteinExistence type="predicted"/>
<gene>
    <name evidence="2" type="ORF">HINF_LOCUS29802</name>
    <name evidence="1" type="ORF">HINF_LOCUS60423</name>
</gene>
<evidence type="ECO:0000313" key="2">
    <source>
        <dbReference type="EMBL" id="CAL6024817.1"/>
    </source>
</evidence>
<dbReference type="EMBL" id="CAXDID020000096">
    <property type="protein sequence ID" value="CAL6024817.1"/>
    <property type="molecule type" value="Genomic_DNA"/>
</dbReference>
<accession>A0AA86VPW5</accession>
<evidence type="ECO:0000313" key="3">
    <source>
        <dbReference type="Proteomes" id="UP001642409"/>
    </source>
</evidence>
<name>A0AA86VPW5_9EUKA</name>
<dbReference type="AlphaFoldDB" id="A0AA86VPW5"/>
<sequence length="133" mass="15552">MYTNNSIYVDFSYLFYTLSEQDQNKISKTNSELTESFKQITKNQTSILSLEELMEILLRGLTITPCNTFGQRGVSIFSYKEKKMILERKCDPRIRVTSIDVFYGAMSFLLFYSFSYCCEKQINPQQANDKSCF</sequence>
<organism evidence="1">
    <name type="scientific">Hexamita inflata</name>
    <dbReference type="NCBI Taxonomy" id="28002"/>
    <lineage>
        <taxon>Eukaryota</taxon>
        <taxon>Metamonada</taxon>
        <taxon>Diplomonadida</taxon>
        <taxon>Hexamitidae</taxon>
        <taxon>Hexamitinae</taxon>
        <taxon>Hexamita</taxon>
    </lineage>
</organism>